<dbReference type="AlphaFoldDB" id="A0A840PGA1"/>
<dbReference type="Proteomes" id="UP000578449">
    <property type="component" value="Unassembled WGS sequence"/>
</dbReference>
<proteinExistence type="predicted"/>
<evidence type="ECO:0000313" key="3">
    <source>
        <dbReference type="Proteomes" id="UP000578449"/>
    </source>
</evidence>
<name>A0A840PGA1_9ACTN</name>
<dbReference type="EMBL" id="JACHGN010000013">
    <property type="protein sequence ID" value="MBB5136167.1"/>
    <property type="molecule type" value="Genomic_DNA"/>
</dbReference>
<comment type="caution">
    <text evidence="2">The sequence shown here is derived from an EMBL/GenBank/DDBJ whole genome shotgun (WGS) entry which is preliminary data.</text>
</comment>
<evidence type="ECO:0000313" key="2">
    <source>
        <dbReference type="EMBL" id="MBB5136167.1"/>
    </source>
</evidence>
<feature type="region of interest" description="Disordered" evidence="1">
    <location>
        <begin position="45"/>
        <end position="67"/>
    </location>
</feature>
<dbReference type="RefSeq" id="WP_221336873.1">
    <property type="nucleotide sequence ID" value="NZ_BAABIX010000097.1"/>
</dbReference>
<reference evidence="2 3" key="1">
    <citation type="submission" date="2020-08" db="EMBL/GenBank/DDBJ databases">
        <title>Genomic Encyclopedia of Type Strains, Phase IV (KMG-IV): sequencing the most valuable type-strain genomes for metagenomic binning, comparative biology and taxonomic classification.</title>
        <authorList>
            <person name="Goeker M."/>
        </authorList>
    </citation>
    <scope>NUCLEOTIDE SEQUENCE [LARGE SCALE GENOMIC DNA]</scope>
    <source>
        <strain evidence="2 3">DSM 45615</strain>
    </source>
</reference>
<protein>
    <submittedName>
        <fullName evidence="2">Uncharacterized protein</fullName>
    </submittedName>
</protein>
<gene>
    <name evidence="2" type="ORF">HNP84_005911</name>
</gene>
<organism evidence="2 3">
    <name type="scientific">Thermocatellispora tengchongensis</name>
    <dbReference type="NCBI Taxonomy" id="1073253"/>
    <lineage>
        <taxon>Bacteria</taxon>
        <taxon>Bacillati</taxon>
        <taxon>Actinomycetota</taxon>
        <taxon>Actinomycetes</taxon>
        <taxon>Streptosporangiales</taxon>
        <taxon>Streptosporangiaceae</taxon>
        <taxon>Thermocatellispora</taxon>
    </lineage>
</organism>
<evidence type="ECO:0000256" key="1">
    <source>
        <dbReference type="SAM" id="MobiDB-lite"/>
    </source>
</evidence>
<sequence length="67" mass="7409">MLPMALHLRDQDLGLRDTAARLVITSGKKKGRHPSAATVLRMLRDHDQQTAANGPPRAPSRPWDGRT</sequence>
<accession>A0A840PGA1</accession>
<keyword evidence="3" id="KW-1185">Reference proteome</keyword>